<evidence type="ECO:0000313" key="1">
    <source>
        <dbReference type="EMBL" id="PJG82135.1"/>
    </source>
</evidence>
<dbReference type="InterPro" id="IPR009493">
    <property type="entry name" value="P2_GpE"/>
</dbReference>
<organism evidence="1 2">
    <name type="scientific">Caviibacterium pharyngocola</name>
    <dbReference type="NCBI Taxonomy" id="28159"/>
    <lineage>
        <taxon>Bacteria</taxon>
        <taxon>Pseudomonadati</taxon>
        <taxon>Pseudomonadota</taxon>
        <taxon>Gammaproteobacteria</taxon>
        <taxon>Pasteurellales</taxon>
        <taxon>Pasteurellaceae</taxon>
        <taxon>Caviibacterium</taxon>
    </lineage>
</organism>
<evidence type="ECO:0000313" key="2">
    <source>
        <dbReference type="Proteomes" id="UP000230282"/>
    </source>
</evidence>
<name>A0A2M8RTB9_9PAST</name>
<comment type="caution">
    <text evidence="1">The sequence shown here is derived from an EMBL/GenBank/DDBJ whole genome shotgun (WGS) entry which is preliminary data.</text>
</comment>
<dbReference type="Pfam" id="PF06528">
    <property type="entry name" value="Phage_P2_GpE"/>
    <property type="match status" value="1"/>
</dbReference>
<sequence length="47" mass="5584">MINDVDDAIADIATVFHWQPEAFHQMSFAELIAWREKARERSENHEQ</sequence>
<dbReference type="AlphaFoldDB" id="A0A2M8RTB9"/>
<gene>
    <name evidence="1" type="ORF">CVP04_10795</name>
</gene>
<reference evidence="1 2" key="1">
    <citation type="submission" date="2017-11" db="EMBL/GenBank/DDBJ databases">
        <title>Reclassification of Bisgaard taxon 5 as Caviibacterium pharyngocola gen. nov., sp. nov.</title>
        <authorList>
            <person name="Christensen H."/>
        </authorList>
    </citation>
    <scope>NUCLEOTIDE SEQUENCE [LARGE SCALE GENOMIC DNA]</scope>
    <source>
        <strain evidence="1 2">7_3</strain>
    </source>
</reference>
<keyword evidence="2" id="KW-1185">Reference proteome</keyword>
<dbReference type="OrthoDB" id="8566531at2"/>
<proteinExistence type="predicted"/>
<dbReference type="Proteomes" id="UP000230282">
    <property type="component" value="Unassembled WGS sequence"/>
</dbReference>
<accession>A0A2M8RTB9</accession>
<protein>
    <submittedName>
        <fullName evidence="1">GpE family phage tail protein</fullName>
    </submittedName>
</protein>
<dbReference type="EMBL" id="PHGZ01000028">
    <property type="protein sequence ID" value="PJG82135.1"/>
    <property type="molecule type" value="Genomic_DNA"/>
</dbReference>